<sequence>MGSLEGKVVVGEVFHIIKDDLYIDFGAKFHCVCKKPRNSNQYVRGAKVKLRLNDWELSARFLGSKTDLTLLEADCTLLGLISSPVKSDTLNQTIKRLTSDLK</sequence>
<dbReference type="AlphaFoldDB" id="A0A443QVX5"/>
<dbReference type="InterPro" id="IPR019375">
    <property type="entry name" value="Ribosomal_bS1m"/>
</dbReference>
<dbReference type="OrthoDB" id="6020229at2759"/>
<dbReference type="STRING" id="1965070.A0A443QVX5"/>
<proteinExistence type="predicted"/>
<keyword evidence="1" id="KW-0689">Ribosomal protein</keyword>
<keyword evidence="2" id="KW-1185">Reference proteome</keyword>
<dbReference type="GO" id="GO:0005763">
    <property type="term" value="C:mitochondrial small ribosomal subunit"/>
    <property type="evidence" value="ECO:0007669"/>
    <property type="project" value="TreeGrafter"/>
</dbReference>
<dbReference type="Proteomes" id="UP000285301">
    <property type="component" value="Unassembled WGS sequence"/>
</dbReference>
<name>A0A443QVX5_9ACAR</name>
<gene>
    <name evidence="1" type="ORF">B4U79_15967</name>
</gene>
<organism evidence="1 2">
    <name type="scientific">Dinothrombium tinctorium</name>
    <dbReference type="NCBI Taxonomy" id="1965070"/>
    <lineage>
        <taxon>Eukaryota</taxon>
        <taxon>Metazoa</taxon>
        <taxon>Ecdysozoa</taxon>
        <taxon>Arthropoda</taxon>
        <taxon>Chelicerata</taxon>
        <taxon>Arachnida</taxon>
        <taxon>Acari</taxon>
        <taxon>Acariformes</taxon>
        <taxon>Trombidiformes</taxon>
        <taxon>Prostigmata</taxon>
        <taxon>Anystina</taxon>
        <taxon>Parasitengona</taxon>
        <taxon>Trombidioidea</taxon>
        <taxon>Trombidiidae</taxon>
        <taxon>Dinothrombium</taxon>
    </lineage>
</organism>
<evidence type="ECO:0000313" key="2">
    <source>
        <dbReference type="Proteomes" id="UP000285301"/>
    </source>
</evidence>
<keyword evidence="1" id="KW-0687">Ribonucleoprotein</keyword>
<dbReference type="Pfam" id="PF10246">
    <property type="entry name" value="MRP-S35"/>
    <property type="match status" value="1"/>
</dbReference>
<evidence type="ECO:0000313" key="1">
    <source>
        <dbReference type="EMBL" id="RWS07159.1"/>
    </source>
</evidence>
<accession>A0A443QVX5</accession>
<protein>
    <submittedName>
        <fullName evidence="1">28S ribosomal protein S28-like protein</fullName>
    </submittedName>
</protein>
<comment type="caution">
    <text evidence="1">The sequence shown here is derived from an EMBL/GenBank/DDBJ whole genome shotgun (WGS) entry which is preliminary data.</text>
</comment>
<reference evidence="1 2" key="1">
    <citation type="journal article" date="2018" name="Gigascience">
        <title>Genomes of trombidid mites reveal novel predicted allergens and laterally-transferred genes associated with secondary metabolism.</title>
        <authorList>
            <person name="Dong X."/>
            <person name="Chaisiri K."/>
            <person name="Xia D."/>
            <person name="Armstrong S.D."/>
            <person name="Fang Y."/>
            <person name="Donnelly M.J."/>
            <person name="Kadowaki T."/>
            <person name="McGarry J.W."/>
            <person name="Darby A.C."/>
            <person name="Makepeace B.L."/>
        </authorList>
    </citation>
    <scope>NUCLEOTIDE SEQUENCE [LARGE SCALE GENOMIC DNA]</scope>
    <source>
        <strain evidence="1">UoL-WK</strain>
    </source>
</reference>
<dbReference type="EMBL" id="NCKU01003628">
    <property type="protein sequence ID" value="RWS07159.1"/>
    <property type="molecule type" value="Genomic_DNA"/>
</dbReference>
<dbReference type="PANTHER" id="PTHR13447:SF2">
    <property type="entry name" value="SMALL RIBOSOMAL SUBUNIT PROTEIN BS1M"/>
    <property type="match status" value="1"/>
</dbReference>
<dbReference type="PANTHER" id="PTHR13447">
    <property type="entry name" value="MITOCHONDRIAL 28S RIBOSOMAL PROTEIN S28"/>
    <property type="match status" value="1"/>
</dbReference>